<evidence type="ECO:0000313" key="3">
    <source>
        <dbReference type="Proteomes" id="UP001295423"/>
    </source>
</evidence>
<dbReference type="InterPro" id="IPR043502">
    <property type="entry name" value="DNA/RNA_pol_sf"/>
</dbReference>
<feature type="domain" description="Reverse transcriptase Ty1/copia-type" evidence="1">
    <location>
        <begin position="295"/>
        <end position="360"/>
    </location>
</feature>
<evidence type="ECO:0000313" key="2">
    <source>
        <dbReference type="EMBL" id="CAJ1954060.1"/>
    </source>
</evidence>
<gene>
    <name evidence="2" type="ORF">CYCCA115_LOCUS14655</name>
</gene>
<dbReference type="PANTHER" id="PTHR11439">
    <property type="entry name" value="GAG-POL-RELATED RETROTRANSPOSON"/>
    <property type="match status" value="1"/>
</dbReference>
<dbReference type="CDD" id="cd09272">
    <property type="entry name" value="RNase_HI_RT_Ty1"/>
    <property type="match status" value="1"/>
</dbReference>
<dbReference type="PANTHER" id="PTHR11439:SF483">
    <property type="entry name" value="PEPTIDE SYNTHASE GLIP-LIKE, PUTATIVE (AFU_ORTHOLOGUE AFUA_3G12920)-RELATED"/>
    <property type="match status" value="1"/>
</dbReference>
<evidence type="ECO:0000259" key="1">
    <source>
        <dbReference type="Pfam" id="PF07727"/>
    </source>
</evidence>
<dbReference type="EMBL" id="CAKOGP040001854">
    <property type="protein sequence ID" value="CAJ1954060.1"/>
    <property type="molecule type" value="Genomic_DNA"/>
</dbReference>
<dbReference type="AlphaFoldDB" id="A0AAD2FVW2"/>
<keyword evidence="3" id="KW-1185">Reference proteome</keyword>
<comment type="caution">
    <text evidence="2">The sequence shown here is derived from an EMBL/GenBank/DDBJ whole genome shotgun (WGS) entry which is preliminary data.</text>
</comment>
<dbReference type="InterPro" id="IPR013103">
    <property type="entry name" value="RVT_2"/>
</dbReference>
<dbReference type="SUPFAM" id="SSF56672">
    <property type="entry name" value="DNA/RNA polymerases"/>
    <property type="match status" value="1"/>
</dbReference>
<reference evidence="2" key="1">
    <citation type="submission" date="2023-08" db="EMBL/GenBank/DDBJ databases">
        <authorList>
            <person name="Audoor S."/>
            <person name="Bilcke G."/>
        </authorList>
    </citation>
    <scope>NUCLEOTIDE SEQUENCE</scope>
</reference>
<proteinExistence type="predicted"/>
<protein>
    <recommendedName>
        <fullName evidence="1">Reverse transcriptase Ty1/copia-type domain-containing protein</fullName>
    </recommendedName>
</protein>
<sequence>MSQVELKPNLEHFHPFGSPLYVLSDNLQALKSHNKWTDRTRVGIFLCHSPNHASSVPLVLNTKTGFVSPQFHCIYDDGFDTCKRDVHFTSAWQRKAQLHLDEQKKPKTLLSTTNLFARNPGEKEVPLPIVPQFITQWDDGPSLGDLTDDLDSNLDLSSVAPTVPPPAPPDENVDDNIQIDDVQIDNVQIKEPFVHTCSGRHVKPNTRYFNDKMVHAHSAFLETYSPMYDDDIRNCQLLQADHSEEPHSFASIYGLAGSTDLDTMTFSEAMRAHDKNKFVKAMYKELGDHIRRKHWKVVPIGSIPTHKRAIPMVWAMKQKKNPLGEIIKWKARLCSGGHRSIENVDYWNTYAPVVSWSTVHRSINVYKLLQNLYGFKDAGRTWSQFLHKGLIDRGWKQSSIDSCLYTKQNIILVLYVDDACLLSPDKNLINREIKSLQEQYNLTDNGELQDYLGTRFTKLPDGSILLEQPQMINRILEMVGLDVSDSSRVKTHDCPALSTNILDKDPDGTPHGYDWNYRSVVGSLSYVQAMIRPDITMAIQQCARFCNDPKESHAMAVKRICRYLYKTRHMGLHFKPDKTKGLECFVDADWAGSWQDQTSTDPLSSQSGTGYIYAGCPIVWASKLQTLVALSTTEAEYIALSSSLREVIALMNLINELKSLDFKLSVDTPKRSVYQITRSIHGLGLSRQEGVRD</sequence>
<dbReference type="Proteomes" id="UP001295423">
    <property type="component" value="Unassembled WGS sequence"/>
</dbReference>
<dbReference type="Pfam" id="PF07727">
    <property type="entry name" value="RVT_2"/>
    <property type="match status" value="2"/>
</dbReference>
<accession>A0AAD2FVW2</accession>
<name>A0AAD2FVW2_9STRA</name>
<organism evidence="2 3">
    <name type="scientific">Cylindrotheca closterium</name>
    <dbReference type="NCBI Taxonomy" id="2856"/>
    <lineage>
        <taxon>Eukaryota</taxon>
        <taxon>Sar</taxon>
        <taxon>Stramenopiles</taxon>
        <taxon>Ochrophyta</taxon>
        <taxon>Bacillariophyta</taxon>
        <taxon>Bacillariophyceae</taxon>
        <taxon>Bacillariophycidae</taxon>
        <taxon>Bacillariales</taxon>
        <taxon>Bacillariaceae</taxon>
        <taxon>Cylindrotheca</taxon>
    </lineage>
</organism>
<feature type="domain" description="Reverse transcriptase Ty1/copia-type" evidence="1">
    <location>
        <begin position="364"/>
        <end position="482"/>
    </location>
</feature>